<dbReference type="GO" id="GO:0009086">
    <property type="term" value="P:methionine biosynthetic process"/>
    <property type="evidence" value="ECO:0007669"/>
    <property type="project" value="UniProtKB-KW"/>
</dbReference>
<evidence type="ECO:0000256" key="8">
    <source>
        <dbReference type="ARBA" id="ARBA00023027"/>
    </source>
</evidence>
<dbReference type="Gene3D" id="3.20.20.220">
    <property type="match status" value="1"/>
</dbReference>
<comment type="cofactor">
    <cofactor evidence="1 12">
        <name>FAD</name>
        <dbReference type="ChEBI" id="CHEBI:57692"/>
    </cofactor>
</comment>
<comment type="catalytic activity">
    <reaction evidence="11">
        <text>(6S)-5-methyl-5,6,7,8-tetrahydrofolate + NAD(+) = (6R)-5,10-methylene-5,6,7,8-tetrahydrofolate + NADH + H(+)</text>
        <dbReference type="Rhea" id="RHEA:19821"/>
        <dbReference type="ChEBI" id="CHEBI:15378"/>
        <dbReference type="ChEBI" id="CHEBI:15636"/>
        <dbReference type="ChEBI" id="CHEBI:18608"/>
        <dbReference type="ChEBI" id="CHEBI:57540"/>
        <dbReference type="ChEBI" id="CHEBI:57945"/>
        <dbReference type="EC" id="1.5.1.54"/>
    </reaction>
    <physiologicalReaction direction="right-to-left" evidence="11">
        <dbReference type="Rhea" id="RHEA:19823"/>
    </physiologicalReaction>
</comment>
<proteinExistence type="inferred from homology"/>
<evidence type="ECO:0000256" key="3">
    <source>
        <dbReference type="ARBA" id="ARBA00006743"/>
    </source>
</evidence>
<keyword evidence="14" id="KW-1185">Reference proteome</keyword>
<dbReference type="CDD" id="cd00537">
    <property type="entry name" value="MTHFR"/>
    <property type="match status" value="1"/>
</dbReference>
<protein>
    <recommendedName>
        <fullName evidence="12">Methylenetetrahydrofolate reductase</fullName>
        <ecNumber evidence="12">1.5.1.54</ecNumber>
    </recommendedName>
</protein>
<evidence type="ECO:0000256" key="7">
    <source>
        <dbReference type="ARBA" id="ARBA00023002"/>
    </source>
</evidence>
<comment type="caution">
    <text evidence="13">The sequence shown here is derived from an EMBL/GenBank/DDBJ whole genome shotgun (WGS) entry which is preliminary data.</text>
</comment>
<evidence type="ECO:0000256" key="5">
    <source>
        <dbReference type="ARBA" id="ARBA00022630"/>
    </source>
</evidence>
<dbReference type="InterPro" id="IPR004620">
    <property type="entry name" value="MTHF_reductase_bac"/>
</dbReference>
<dbReference type="GO" id="GO:0005829">
    <property type="term" value="C:cytosol"/>
    <property type="evidence" value="ECO:0007669"/>
    <property type="project" value="InterPro"/>
</dbReference>
<dbReference type="PANTHER" id="PTHR45754">
    <property type="entry name" value="METHYLENETETRAHYDROFOLATE REDUCTASE"/>
    <property type="match status" value="1"/>
</dbReference>
<accession>A0A317ZM22</accession>
<dbReference type="InParanoid" id="A0A317ZM22"/>
<evidence type="ECO:0000313" key="14">
    <source>
        <dbReference type="Proteomes" id="UP000247099"/>
    </source>
</evidence>
<dbReference type="Proteomes" id="UP000247099">
    <property type="component" value="Unassembled WGS sequence"/>
</dbReference>
<evidence type="ECO:0000313" key="13">
    <source>
        <dbReference type="EMBL" id="PXA05283.1"/>
    </source>
</evidence>
<name>A0A317ZM22_9BACT</name>
<evidence type="ECO:0000256" key="6">
    <source>
        <dbReference type="ARBA" id="ARBA00022827"/>
    </source>
</evidence>
<sequence>MTPHLTPDRQLSKEPIFSIEFFPPKSENAAQQLLATAKELQSYRPDFASITYGAGGSTRSRTLKYAKCLHEDFGFKVMPHLTCVGHSRDELREIIREFKDSGLNQIMALRGDPPQGETDFKPHPDGLSYANELVRLIREVHPDCSIGVAGYPEKHPEAVSSDVDLLNLKRKVDAGSDFITTQLFFDNRIYFDFVERCQHAGIQIPILPGLLCITSGDQVRRFCALCETDIPAELEAQLADAGDDKQKVEALGAEWILRQARELLEKGAPGIHLYILNKSGPAVTVLNGLKKAGFYKA</sequence>
<comment type="similarity">
    <text evidence="3 12">Belongs to the methylenetetrahydrofolate reductase family.</text>
</comment>
<dbReference type="AlphaFoldDB" id="A0A317ZM22"/>
<evidence type="ECO:0000256" key="4">
    <source>
        <dbReference type="ARBA" id="ARBA00022605"/>
    </source>
</evidence>
<dbReference type="Pfam" id="PF02219">
    <property type="entry name" value="MTHFR"/>
    <property type="match status" value="1"/>
</dbReference>
<dbReference type="PANTHER" id="PTHR45754:SF3">
    <property type="entry name" value="METHYLENETETRAHYDROFOLATE REDUCTASE (NADPH)"/>
    <property type="match status" value="1"/>
</dbReference>
<evidence type="ECO:0000256" key="9">
    <source>
        <dbReference type="ARBA" id="ARBA00023167"/>
    </source>
</evidence>
<evidence type="ECO:0000256" key="10">
    <source>
        <dbReference type="ARBA" id="ARBA00034478"/>
    </source>
</evidence>
<keyword evidence="6 12" id="KW-0274">FAD</keyword>
<organism evidence="13 14">
    <name type="scientific">Coraliomargarita sinensis</name>
    <dbReference type="NCBI Taxonomy" id="2174842"/>
    <lineage>
        <taxon>Bacteria</taxon>
        <taxon>Pseudomonadati</taxon>
        <taxon>Verrucomicrobiota</taxon>
        <taxon>Opitutia</taxon>
        <taxon>Puniceicoccales</taxon>
        <taxon>Coraliomargaritaceae</taxon>
        <taxon>Coraliomargarita</taxon>
    </lineage>
</organism>
<keyword evidence="5 12" id="KW-0285">Flavoprotein</keyword>
<dbReference type="EMBL" id="QHJQ01000002">
    <property type="protein sequence ID" value="PXA05283.1"/>
    <property type="molecule type" value="Genomic_DNA"/>
</dbReference>
<dbReference type="NCBIfam" id="TIGR00676">
    <property type="entry name" value="fadh2"/>
    <property type="match status" value="1"/>
</dbReference>
<comment type="pathway">
    <text evidence="2 12">One-carbon metabolism; tetrahydrofolate interconversion.</text>
</comment>
<keyword evidence="4" id="KW-0028">Amino-acid biosynthesis</keyword>
<comment type="pathway">
    <text evidence="10">Amino-acid biosynthesis; L-methionine biosynthesis via de novo pathway.</text>
</comment>
<dbReference type="InterPro" id="IPR003171">
    <property type="entry name" value="Mehydrof_redctse-like"/>
</dbReference>
<keyword evidence="9" id="KW-0486">Methionine biosynthesis</keyword>
<dbReference type="OrthoDB" id="9812555at2"/>
<evidence type="ECO:0000256" key="1">
    <source>
        <dbReference type="ARBA" id="ARBA00001974"/>
    </source>
</evidence>
<reference evidence="13 14" key="1">
    <citation type="submission" date="2018-05" db="EMBL/GenBank/DDBJ databases">
        <title>Coraliomargarita sinensis sp. nov., isolated from a marine solar saltern.</title>
        <authorList>
            <person name="Zhou L.Y."/>
        </authorList>
    </citation>
    <scope>NUCLEOTIDE SEQUENCE [LARGE SCALE GENOMIC DNA]</scope>
    <source>
        <strain evidence="13 14">WN38</strain>
    </source>
</reference>
<dbReference type="GO" id="GO:0035999">
    <property type="term" value="P:tetrahydrofolate interconversion"/>
    <property type="evidence" value="ECO:0007669"/>
    <property type="project" value="UniProtKB-UniPathway"/>
</dbReference>
<dbReference type="UniPathway" id="UPA00193"/>
<evidence type="ECO:0000256" key="11">
    <source>
        <dbReference type="ARBA" id="ARBA00048628"/>
    </source>
</evidence>
<dbReference type="SUPFAM" id="SSF51730">
    <property type="entry name" value="FAD-linked oxidoreductase"/>
    <property type="match status" value="1"/>
</dbReference>
<dbReference type="GO" id="GO:0071949">
    <property type="term" value="F:FAD binding"/>
    <property type="evidence" value="ECO:0007669"/>
    <property type="project" value="TreeGrafter"/>
</dbReference>
<dbReference type="GO" id="GO:0106312">
    <property type="term" value="F:methylenetetrahydrofolate reductase (NADH) activity"/>
    <property type="evidence" value="ECO:0007669"/>
    <property type="project" value="UniProtKB-EC"/>
</dbReference>
<dbReference type="RefSeq" id="WP_110130287.1">
    <property type="nucleotide sequence ID" value="NZ_QHJQ01000002.1"/>
</dbReference>
<keyword evidence="8" id="KW-0520">NAD</keyword>
<gene>
    <name evidence="13" type="primary">metF</name>
    <name evidence="13" type="ORF">DDZ13_04595</name>
</gene>
<keyword evidence="7 12" id="KW-0560">Oxidoreductase</keyword>
<evidence type="ECO:0000256" key="2">
    <source>
        <dbReference type="ARBA" id="ARBA00004777"/>
    </source>
</evidence>
<dbReference type="EC" id="1.5.1.54" evidence="12"/>
<evidence type="ECO:0000256" key="12">
    <source>
        <dbReference type="RuleBase" id="RU003862"/>
    </source>
</evidence>
<dbReference type="FunCoup" id="A0A317ZM22">
    <property type="interactions" value="300"/>
</dbReference>
<dbReference type="InterPro" id="IPR029041">
    <property type="entry name" value="FAD-linked_oxidoreductase-like"/>
</dbReference>